<dbReference type="KEGG" id="rch:RUM_16900"/>
<accession>D4LDS2</accession>
<gene>
    <name evidence="1" type="ordered locus">RUM_16900</name>
</gene>
<dbReference type="HOGENOM" id="CLU_3421181_0_0_9"/>
<protein>
    <submittedName>
        <fullName evidence="1">Uncharacterized protein</fullName>
    </submittedName>
</protein>
<dbReference type="AlphaFoldDB" id="D4LDS2"/>
<dbReference type="EMBL" id="FP929052">
    <property type="protein sequence ID" value="CBL17767.1"/>
    <property type="molecule type" value="Genomic_DNA"/>
</dbReference>
<evidence type="ECO:0000313" key="1">
    <source>
        <dbReference type="EMBL" id="CBL17767.1"/>
    </source>
</evidence>
<evidence type="ECO:0000313" key="2">
    <source>
        <dbReference type="Proteomes" id="UP000007054"/>
    </source>
</evidence>
<proteinExistence type="predicted"/>
<keyword evidence="2" id="KW-1185">Reference proteome</keyword>
<reference evidence="1" key="1">
    <citation type="submission" date="2010-03" db="EMBL/GenBank/DDBJ databases">
        <title>The genome sequence of Ruminococcus sp. 18P13.</title>
        <authorList>
            <consortium name="metaHIT consortium -- http://www.metahit.eu/"/>
            <person name="Pajon A."/>
            <person name="Turner K."/>
            <person name="Parkhill J."/>
            <person name="Bernalier A."/>
        </authorList>
    </citation>
    <scope>NUCLEOTIDE SEQUENCE [LARGE SCALE GENOMIC DNA]</scope>
    <source>
        <strain evidence="1">Type strain: 18P13</strain>
    </source>
</reference>
<organism evidence="1 2">
    <name type="scientific">Ruminococcus champanellensis (strain DSM 18848 / JCM 17042 / KCTC 15320 / 18P13)</name>
    <dbReference type="NCBI Taxonomy" id="213810"/>
    <lineage>
        <taxon>Bacteria</taxon>
        <taxon>Bacillati</taxon>
        <taxon>Bacillota</taxon>
        <taxon>Clostridia</taxon>
        <taxon>Eubacteriales</taxon>
        <taxon>Oscillospiraceae</taxon>
        <taxon>Ruminococcus</taxon>
    </lineage>
</organism>
<name>D4LDS2_RUMC1</name>
<reference evidence="1" key="2">
    <citation type="submission" date="2010-03" db="EMBL/GenBank/DDBJ databases">
        <authorList>
            <person name="Pajon A."/>
        </authorList>
    </citation>
    <scope>NUCLEOTIDE SEQUENCE</scope>
    <source>
        <strain evidence="1">Type strain: 18P13</strain>
    </source>
</reference>
<dbReference type="Proteomes" id="UP000007054">
    <property type="component" value="Chromosome"/>
</dbReference>
<sequence length="24" mass="3090">MMGFVFYCLMGHENIFFNFFFHFY</sequence>